<dbReference type="InterPro" id="IPR023213">
    <property type="entry name" value="CAT-like_dom_sf"/>
</dbReference>
<evidence type="ECO:0000313" key="6">
    <source>
        <dbReference type="Proteomes" id="UP000045706"/>
    </source>
</evidence>
<dbReference type="PANTHER" id="PTHR31642">
    <property type="entry name" value="TRICHOTHECENE 3-O-ACETYLTRANSFERASE"/>
    <property type="match status" value="1"/>
</dbReference>
<evidence type="ECO:0000259" key="2">
    <source>
        <dbReference type="Pfam" id="PF22664"/>
    </source>
</evidence>
<dbReference type="Gene3D" id="3.30.559.10">
    <property type="entry name" value="Chloramphenicol acetyltransferase-like domain"/>
    <property type="match status" value="2"/>
</dbReference>
<accession>A0A0G4L5N2</accession>
<reference evidence="5 6" key="1">
    <citation type="submission" date="2015-05" db="EMBL/GenBank/DDBJ databases">
        <authorList>
            <person name="Fogelqvist Johan"/>
        </authorList>
    </citation>
    <scope>NUCLEOTIDE SEQUENCE [LARGE SCALE GENOMIC DNA]</scope>
    <source>
        <strain evidence="3">VL1</strain>
        <strain evidence="4">VL2</strain>
    </source>
</reference>
<dbReference type="InterPro" id="IPR050317">
    <property type="entry name" value="Plant_Fungal_Acyltransferase"/>
</dbReference>
<dbReference type="EMBL" id="CVQH01008335">
    <property type="protein sequence ID" value="CRK17271.1"/>
    <property type="molecule type" value="Genomic_DNA"/>
</dbReference>
<dbReference type="AlphaFoldDB" id="A0A0G4L5N2"/>
<dbReference type="GO" id="GO:0016747">
    <property type="term" value="F:acyltransferase activity, transferring groups other than amino-acyl groups"/>
    <property type="evidence" value="ECO:0007669"/>
    <property type="project" value="TreeGrafter"/>
</dbReference>
<evidence type="ECO:0000313" key="3">
    <source>
        <dbReference type="EMBL" id="CRK17271.1"/>
    </source>
</evidence>
<sequence length="497" mass="54433">MVDFTVPVYEKLASWNQNARREYISACLCFPYDNTHPRSAVIQHLQAAVSRLQTKQPVIASEIHLYRQSGMLYLAYDPPNCFETEFSVVTVEERPVDSLGDDFPRAYQELRDLQWPPGFFMDKHHVLGLGDLNTFARARAFRLQVTFLEDGLLLWVHLHHSIGDAACLSAVLVSLAAETCGVSGSLSPPMTPFQPATLAASIAPDISWHDLVTSCPELGLFPENTPFGSVATPLPRLDPPTPAARPHTSAIFVIKADALQNIGEMIRLVSHVDAPPSVFVVLSALTWAYIARARYKHEVAYTMATPEVATLGLTTHWRQHAFQKEAAPYFGNASADVITRVPRDVLLGLSGHPSTPGGLPAWLPAVTESIQVAFKHVDEPFVAVRTAMMDKAVREGRVLGRTTSPFFAGDLEMDSWRNLGAHALWRIPGVGVAEADRVRIVAGNTGSGRGALVLPAKHDADHLELLVTLAEGSMKELMACQEWMTLVDRVIRANGGT</sequence>
<evidence type="ECO:0000256" key="1">
    <source>
        <dbReference type="ARBA" id="ARBA00022679"/>
    </source>
</evidence>
<gene>
    <name evidence="3" type="ORF">BN1708_011999</name>
    <name evidence="4" type="ORF">BN1723_014852</name>
</gene>
<dbReference type="EMBL" id="CVQI01026669">
    <property type="protein sequence ID" value="CRK34458.1"/>
    <property type="molecule type" value="Genomic_DNA"/>
</dbReference>
<dbReference type="Proteomes" id="UP000045706">
    <property type="component" value="Unassembled WGS sequence"/>
</dbReference>
<protein>
    <recommendedName>
        <fullName evidence="2">Trichothecene 3-O-acetyltransferase-like N-terminal domain-containing protein</fullName>
    </recommendedName>
</protein>
<organism evidence="3 5">
    <name type="scientific">Verticillium longisporum</name>
    <name type="common">Verticillium dahliae var. longisporum</name>
    <dbReference type="NCBI Taxonomy" id="100787"/>
    <lineage>
        <taxon>Eukaryota</taxon>
        <taxon>Fungi</taxon>
        <taxon>Dikarya</taxon>
        <taxon>Ascomycota</taxon>
        <taxon>Pezizomycotina</taxon>
        <taxon>Sordariomycetes</taxon>
        <taxon>Hypocreomycetidae</taxon>
        <taxon>Glomerellales</taxon>
        <taxon>Plectosphaerellaceae</taxon>
        <taxon>Verticillium</taxon>
    </lineage>
</organism>
<dbReference type="STRING" id="100787.A0A0G4L5N2"/>
<dbReference type="Pfam" id="PF22664">
    <property type="entry name" value="TRI-like_N"/>
    <property type="match status" value="1"/>
</dbReference>
<keyword evidence="5" id="KW-1185">Reference proteome</keyword>
<evidence type="ECO:0000313" key="5">
    <source>
        <dbReference type="Proteomes" id="UP000044602"/>
    </source>
</evidence>
<dbReference type="GO" id="GO:0044550">
    <property type="term" value="P:secondary metabolite biosynthetic process"/>
    <property type="evidence" value="ECO:0007669"/>
    <property type="project" value="TreeGrafter"/>
</dbReference>
<dbReference type="InterPro" id="IPR054710">
    <property type="entry name" value="Tri101-like_N"/>
</dbReference>
<feature type="domain" description="Trichothecene 3-O-acetyltransferase-like N-terminal" evidence="2">
    <location>
        <begin position="23"/>
        <end position="176"/>
    </location>
</feature>
<keyword evidence="1" id="KW-0808">Transferase</keyword>
<dbReference type="Proteomes" id="UP000044602">
    <property type="component" value="Unassembled WGS sequence"/>
</dbReference>
<dbReference type="PANTHER" id="PTHR31642:SF310">
    <property type="entry name" value="FATTY ALCOHOL:CAFFEOYL-COA ACYLTRANSFERASE"/>
    <property type="match status" value="1"/>
</dbReference>
<proteinExistence type="predicted"/>
<name>A0A0G4L5N2_VERLO</name>
<evidence type="ECO:0000313" key="4">
    <source>
        <dbReference type="EMBL" id="CRK34458.1"/>
    </source>
</evidence>